<keyword evidence="2" id="KW-1185">Reference proteome</keyword>
<dbReference type="Pfam" id="PF09957">
    <property type="entry name" value="VapB_antitoxin"/>
    <property type="match status" value="1"/>
</dbReference>
<dbReference type="OrthoDB" id="9805830at2"/>
<comment type="caution">
    <text evidence="1">The sequence shown here is derived from an EMBL/GenBank/DDBJ whole genome shotgun (WGS) entry which is preliminary data.</text>
</comment>
<dbReference type="RefSeq" id="WP_145722709.1">
    <property type="nucleotide sequence ID" value="NZ_BSPF01000143.1"/>
</dbReference>
<dbReference type="Proteomes" id="UP000317122">
    <property type="component" value="Unassembled WGS sequence"/>
</dbReference>
<name>A0A562MQ93_9HYPH</name>
<gene>
    <name evidence="1" type="ORF">IQ26_06737</name>
</gene>
<dbReference type="AlphaFoldDB" id="A0A562MQ93"/>
<accession>A0A562MQ93</accession>
<evidence type="ECO:0000313" key="1">
    <source>
        <dbReference type="EMBL" id="TWI22056.1"/>
    </source>
</evidence>
<dbReference type="InterPro" id="IPR019239">
    <property type="entry name" value="VapB_antitoxin"/>
</dbReference>
<dbReference type="EMBL" id="VLKT01000068">
    <property type="protein sequence ID" value="TWI22056.1"/>
    <property type="molecule type" value="Genomic_DNA"/>
</dbReference>
<protein>
    <submittedName>
        <fullName evidence="1">Arc/MetJ family transcription regulator</fullName>
    </submittedName>
</protein>
<evidence type="ECO:0000313" key="2">
    <source>
        <dbReference type="Proteomes" id="UP000317122"/>
    </source>
</evidence>
<sequence length="70" mass="7694">MRTNIELDDKLIAEAMAASGLKTKKATIEAALRTLVRRHRQDMAIAALAGAGWDGDLDTMREGRSPDQNR</sequence>
<reference evidence="1 2" key="1">
    <citation type="journal article" date="2015" name="Stand. Genomic Sci.">
        <title>Genomic Encyclopedia of Bacterial and Archaeal Type Strains, Phase III: the genomes of soil and plant-associated and newly described type strains.</title>
        <authorList>
            <person name="Whitman W.B."/>
            <person name="Woyke T."/>
            <person name="Klenk H.P."/>
            <person name="Zhou Y."/>
            <person name="Lilburn T.G."/>
            <person name="Beck B.J."/>
            <person name="De Vos P."/>
            <person name="Vandamme P."/>
            <person name="Eisen J.A."/>
            <person name="Garrity G."/>
            <person name="Hugenholtz P."/>
            <person name="Kyrpides N.C."/>
        </authorList>
    </citation>
    <scope>NUCLEOTIDE SEQUENCE [LARGE SCALE GENOMIC DNA]</scope>
    <source>
        <strain evidence="1 2">CGMCC 1.2546</strain>
    </source>
</reference>
<proteinExistence type="predicted"/>
<organism evidence="1 2">
    <name type="scientific">Mesorhizobium tianshanense</name>
    <dbReference type="NCBI Taxonomy" id="39844"/>
    <lineage>
        <taxon>Bacteria</taxon>
        <taxon>Pseudomonadati</taxon>
        <taxon>Pseudomonadota</taxon>
        <taxon>Alphaproteobacteria</taxon>
        <taxon>Hyphomicrobiales</taxon>
        <taxon>Phyllobacteriaceae</taxon>
        <taxon>Mesorhizobium</taxon>
    </lineage>
</organism>